<sequence length="244" mass="27052">MPKKRILKFLVVWLLATLLVSCFDTREEIWISADSSGAARIQVIFPAKAATLYGGETGVREMIEAFFDGNSAFSSHTISSSQENGRMQLDITCTFENALDLKNALGEANLEKLPKGGTGFAGETDVTFSGTDLHFKRLVNLPKAMPGAIFLPESQLRGHSLTTIIHLPNRATSHNATLTANEGRTLIWETPLASAFKKPIESRFTMPLPIPWLYISIVAVLILILSLSLVFYLRGKFRRRITLR</sequence>
<keyword evidence="1" id="KW-0472">Membrane</keyword>
<dbReference type="PROSITE" id="PS51257">
    <property type="entry name" value="PROKAR_LIPOPROTEIN"/>
    <property type="match status" value="1"/>
</dbReference>
<dbReference type="EMBL" id="JBHUIT010000001">
    <property type="protein sequence ID" value="MFD2255067.1"/>
    <property type="molecule type" value="Genomic_DNA"/>
</dbReference>
<protein>
    <recommendedName>
        <fullName evidence="4">DUF3153 domain-containing protein</fullName>
    </recommendedName>
</protein>
<proteinExistence type="predicted"/>
<keyword evidence="1" id="KW-0812">Transmembrane</keyword>
<evidence type="ECO:0000313" key="3">
    <source>
        <dbReference type="Proteomes" id="UP001597375"/>
    </source>
</evidence>
<comment type="caution">
    <text evidence="2">The sequence shown here is derived from an EMBL/GenBank/DDBJ whole genome shotgun (WGS) entry which is preliminary data.</text>
</comment>
<keyword evidence="3" id="KW-1185">Reference proteome</keyword>
<reference evidence="3" key="1">
    <citation type="journal article" date="2019" name="Int. J. Syst. Evol. Microbiol.">
        <title>The Global Catalogue of Microorganisms (GCM) 10K type strain sequencing project: providing services to taxonomists for standard genome sequencing and annotation.</title>
        <authorList>
            <consortium name="The Broad Institute Genomics Platform"/>
            <consortium name="The Broad Institute Genome Sequencing Center for Infectious Disease"/>
            <person name="Wu L."/>
            <person name="Ma J."/>
        </authorList>
    </citation>
    <scope>NUCLEOTIDE SEQUENCE [LARGE SCALE GENOMIC DNA]</scope>
    <source>
        <strain evidence="3">CGMCC 4.7106</strain>
    </source>
</reference>
<accession>A0ABW5D1Z3</accession>
<keyword evidence="1" id="KW-1133">Transmembrane helix</keyword>
<evidence type="ECO:0000313" key="2">
    <source>
        <dbReference type="EMBL" id="MFD2255067.1"/>
    </source>
</evidence>
<dbReference type="Proteomes" id="UP001597375">
    <property type="component" value="Unassembled WGS sequence"/>
</dbReference>
<evidence type="ECO:0000256" key="1">
    <source>
        <dbReference type="SAM" id="Phobius"/>
    </source>
</evidence>
<organism evidence="2 3">
    <name type="scientific">Luteolibacter algae</name>
    <dbReference type="NCBI Taxonomy" id="454151"/>
    <lineage>
        <taxon>Bacteria</taxon>
        <taxon>Pseudomonadati</taxon>
        <taxon>Verrucomicrobiota</taxon>
        <taxon>Verrucomicrobiia</taxon>
        <taxon>Verrucomicrobiales</taxon>
        <taxon>Verrucomicrobiaceae</taxon>
        <taxon>Luteolibacter</taxon>
    </lineage>
</organism>
<evidence type="ECO:0008006" key="4">
    <source>
        <dbReference type="Google" id="ProtNLM"/>
    </source>
</evidence>
<feature type="transmembrane region" description="Helical" evidence="1">
    <location>
        <begin position="212"/>
        <end position="233"/>
    </location>
</feature>
<name>A0ABW5D1Z3_9BACT</name>
<dbReference type="RefSeq" id="WP_386817729.1">
    <property type="nucleotide sequence ID" value="NZ_JBHUIT010000001.1"/>
</dbReference>
<gene>
    <name evidence="2" type="ORF">ACFSSA_00125</name>
</gene>